<dbReference type="InterPro" id="IPR001531">
    <property type="entry name" value="Zn_PLipaseC"/>
</dbReference>
<evidence type="ECO:0000256" key="2">
    <source>
        <dbReference type="ARBA" id="ARBA00018391"/>
    </source>
</evidence>
<dbReference type="SUPFAM" id="SSF48537">
    <property type="entry name" value="Phospholipase C/P1 nuclease"/>
    <property type="match status" value="1"/>
</dbReference>
<organism evidence="9 10">
    <name type="scientific">Ruminiclostridium herbifermentans</name>
    <dbReference type="NCBI Taxonomy" id="2488810"/>
    <lineage>
        <taxon>Bacteria</taxon>
        <taxon>Bacillati</taxon>
        <taxon>Bacillota</taxon>
        <taxon>Clostridia</taxon>
        <taxon>Eubacteriales</taxon>
        <taxon>Oscillospiraceae</taxon>
        <taxon>Ruminiclostridium</taxon>
    </lineage>
</organism>
<keyword evidence="6" id="KW-0378">Hydrolase</keyword>
<evidence type="ECO:0000256" key="8">
    <source>
        <dbReference type="ARBA" id="ARBA00031285"/>
    </source>
</evidence>
<dbReference type="PROSITE" id="PS51346">
    <property type="entry name" value="PROKAR_ZN_DEPEND_PLPC_2"/>
    <property type="match status" value="1"/>
</dbReference>
<evidence type="ECO:0000256" key="7">
    <source>
        <dbReference type="ARBA" id="ARBA00022833"/>
    </source>
</evidence>
<dbReference type="KEGG" id="rher:EHE19_012230"/>
<evidence type="ECO:0000313" key="9">
    <source>
        <dbReference type="EMBL" id="QNU65684.1"/>
    </source>
</evidence>
<dbReference type="Proteomes" id="UP000306409">
    <property type="component" value="Chromosome"/>
</dbReference>
<dbReference type="CDD" id="cd11009">
    <property type="entry name" value="Zn_dep_PLPC"/>
    <property type="match status" value="1"/>
</dbReference>
<evidence type="ECO:0000256" key="3">
    <source>
        <dbReference type="ARBA" id="ARBA00022525"/>
    </source>
</evidence>
<evidence type="ECO:0000256" key="1">
    <source>
        <dbReference type="ARBA" id="ARBA00012018"/>
    </source>
</evidence>
<keyword evidence="10" id="KW-1185">Reference proteome</keyword>
<dbReference type="GO" id="GO:0034480">
    <property type="term" value="F:phosphatidylcholine phospholipase C activity"/>
    <property type="evidence" value="ECO:0007669"/>
    <property type="project" value="UniProtKB-EC"/>
</dbReference>
<evidence type="ECO:0000256" key="6">
    <source>
        <dbReference type="ARBA" id="ARBA00022801"/>
    </source>
</evidence>
<dbReference type="Gene3D" id="1.10.575.10">
    <property type="entry name" value="P1 Nuclease"/>
    <property type="match status" value="1"/>
</dbReference>
<accession>A0A4U7JE13</accession>
<name>A0A4U7JE13_9FIRM</name>
<evidence type="ECO:0000256" key="4">
    <source>
        <dbReference type="ARBA" id="ARBA00022723"/>
    </source>
</evidence>
<keyword evidence="5" id="KW-0732">Signal</keyword>
<dbReference type="InterPro" id="IPR029002">
    <property type="entry name" value="PLPC/GPLD1"/>
</dbReference>
<dbReference type="EMBL" id="CP061336">
    <property type="protein sequence ID" value="QNU65684.1"/>
    <property type="molecule type" value="Genomic_DNA"/>
</dbReference>
<dbReference type="Pfam" id="PF00882">
    <property type="entry name" value="Zn_dep_PLPC"/>
    <property type="match status" value="1"/>
</dbReference>
<gene>
    <name evidence="9" type="ORF">EHE19_012230</name>
</gene>
<evidence type="ECO:0000256" key="5">
    <source>
        <dbReference type="ARBA" id="ARBA00022729"/>
    </source>
</evidence>
<keyword evidence="7" id="KW-0862">Zinc</keyword>
<dbReference type="SMART" id="SM00770">
    <property type="entry name" value="Zn_dep_PLPC"/>
    <property type="match status" value="1"/>
</dbReference>
<dbReference type="RefSeq" id="WP_137697948.1">
    <property type="nucleotide sequence ID" value="NZ_CP061336.1"/>
</dbReference>
<dbReference type="GO" id="GO:0008270">
    <property type="term" value="F:zinc ion binding"/>
    <property type="evidence" value="ECO:0007669"/>
    <property type="project" value="InterPro"/>
</dbReference>
<dbReference type="OrthoDB" id="1677163at2"/>
<sequence>MPKIVEYSYGKLFKYTMKAINPIKKAVMTTECFVHKAINIQALLILKNDKKTEQYEFFLDYITDLNLGVVWADQDFKSSGHFYNPVKDRGLYGNTNALMLAKNYYAFAISFWNSRDIKKSMFFLGAAAHLVQDMTVPQHANIKLLKEHHKFEKFVRDTFYDTPDYLVSDKGCYLGSVEAFITNNSVCAIKVNKILSRIEDENERFSALSKYTIPLAQRTTAGLFMLFYKDAKVNKNRIYSQSSN</sequence>
<dbReference type="EC" id="3.1.4.3" evidence="1"/>
<keyword evidence="4" id="KW-0479">Metal-binding</keyword>
<keyword evidence="3" id="KW-0964">Secreted</keyword>
<proteinExistence type="predicted"/>
<evidence type="ECO:0000313" key="10">
    <source>
        <dbReference type="Proteomes" id="UP000306409"/>
    </source>
</evidence>
<dbReference type="AlphaFoldDB" id="A0A4U7JE13"/>
<reference evidence="9 10" key="1">
    <citation type="submission" date="2020-09" db="EMBL/GenBank/DDBJ databases">
        <title>Characterization and genome sequencing of Ruminiclostridium sp. nov. MA18.</title>
        <authorList>
            <person name="Rettenmaier R."/>
            <person name="Kowollik M.-L."/>
            <person name="Liebl W."/>
            <person name="Zverlov V."/>
        </authorList>
    </citation>
    <scope>NUCLEOTIDE SEQUENCE [LARGE SCALE GENOMIC DNA]</scope>
    <source>
        <strain evidence="9 10">MA18</strain>
    </source>
</reference>
<dbReference type="InterPro" id="IPR008947">
    <property type="entry name" value="PLipase_C/P1_nuclease_dom_sf"/>
</dbReference>
<protein>
    <recommendedName>
        <fullName evidence="2">Phospholipase C</fullName>
        <ecNumber evidence="1">3.1.4.3</ecNumber>
    </recommendedName>
    <alternativeName>
        <fullName evidence="8">Phosphatidylcholine cholinephosphohydrolase</fullName>
    </alternativeName>
</protein>